<name>A0A165L142_9APHY</name>
<organism evidence="1 2">
    <name type="scientific">Daedalea quercina L-15889</name>
    <dbReference type="NCBI Taxonomy" id="1314783"/>
    <lineage>
        <taxon>Eukaryota</taxon>
        <taxon>Fungi</taxon>
        <taxon>Dikarya</taxon>
        <taxon>Basidiomycota</taxon>
        <taxon>Agaricomycotina</taxon>
        <taxon>Agaricomycetes</taxon>
        <taxon>Polyporales</taxon>
        <taxon>Fomitopsis</taxon>
    </lineage>
</organism>
<dbReference type="OrthoDB" id="2193432at2759"/>
<evidence type="ECO:0000313" key="2">
    <source>
        <dbReference type="Proteomes" id="UP000076727"/>
    </source>
</evidence>
<dbReference type="EMBL" id="KV429152">
    <property type="protein sequence ID" value="KZT63860.1"/>
    <property type="molecule type" value="Genomic_DNA"/>
</dbReference>
<proteinExistence type="predicted"/>
<sequence length="197" mass="21733">MSGLPQQLDLLEQYRGLVVLGCVKYDKEQVQVITQLTRLQRELNGYAPPALASHYLHHSNVKEAGEDARPWWAPVGTSESAVDEDVTPDQGALHGGNSYHKLRAFSSPVRQAPARASWQTCAAMPTQFKARKHYSEVVLEVYRAVCEETRLRMTSVYSAASSAAEESICMMARACCSRALAMGSWEADSGFLDATHL</sequence>
<evidence type="ECO:0000313" key="1">
    <source>
        <dbReference type="EMBL" id="KZT63860.1"/>
    </source>
</evidence>
<gene>
    <name evidence="1" type="ORF">DAEQUDRAFT_815381</name>
</gene>
<accession>A0A165L142</accession>
<protein>
    <submittedName>
        <fullName evidence="1">Uncharacterized protein</fullName>
    </submittedName>
</protein>
<dbReference type="AlphaFoldDB" id="A0A165L142"/>
<reference evidence="1 2" key="1">
    <citation type="journal article" date="2016" name="Mol. Biol. Evol.">
        <title>Comparative Genomics of Early-Diverging Mushroom-Forming Fungi Provides Insights into the Origins of Lignocellulose Decay Capabilities.</title>
        <authorList>
            <person name="Nagy L.G."/>
            <person name="Riley R."/>
            <person name="Tritt A."/>
            <person name="Adam C."/>
            <person name="Daum C."/>
            <person name="Floudas D."/>
            <person name="Sun H."/>
            <person name="Yadav J.S."/>
            <person name="Pangilinan J."/>
            <person name="Larsson K.H."/>
            <person name="Matsuura K."/>
            <person name="Barry K."/>
            <person name="Labutti K."/>
            <person name="Kuo R."/>
            <person name="Ohm R.A."/>
            <person name="Bhattacharya S.S."/>
            <person name="Shirouzu T."/>
            <person name="Yoshinaga Y."/>
            <person name="Martin F.M."/>
            <person name="Grigoriev I.V."/>
            <person name="Hibbett D.S."/>
        </authorList>
    </citation>
    <scope>NUCLEOTIDE SEQUENCE [LARGE SCALE GENOMIC DNA]</scope>
    <source>
        <strain evidence="1 2">L-15889</strain>
    </source>
</reference>
<dbReference type="Proteomes" id="UP000076727">
    <property type="component" value="Unassembled WGS sequence"/>
</dbReference>
<keyword evidence="2" id="KW-1185">Reference proteome</keyword>